<dbReference type="InterPro" id="IPR006366">
    <property type="entry name" value="CobA/CysG_C"/>
</dbReference>
<feature type="domain" description="Tetrapyrrole methylase" evidence="11">
    <location>
        <begin position="3"/>
        <end position="210"/>
    </location>
</feature>
<dbReference type="InterPro" id="IPR000878">
    <property type="entry name" value="4pyrrol_Mease"/>
</dbReference>
<evidence type="ECO:0000256" key="2">
    <source>
        <dbReference type="ARBA" id="ARBA00012162"/>
    </source>
</evidence>
<dbReference type="InterPro" id="IPR050161">
    <property type="entry name" value="Siro_Cobalamin_biosynth"/>
</dbReference>
<evidence type="ECO:0000313" key="13">
    <source>
        <dbReference type="Proteomes" id="UP000267841"/>
    </source>
</evidence>
<evidence type="ECO:0000256" key="4">
    <source>
        <dbReference type="ARBA" id="ARBA00022603"/>
    </source>
</evidence>
<evidence type="ECO:0000256" key="6">
    <source>
        <dbReference type="ARBA" id="ARBA00022691"/>
    </source>
</evidence>
<evidence type="ECO:0000313" key="12">
    <source>
        <dbReference type="EMBL" id="RLJ70455.1"/>
    </source>
</evidence>
<dbReference type="OrthoDB" id="9815856at2"/>
<dbReference type="FunFam" id="3.40.1010.10:FF:000001">
    <property type="entry name" value="Siroheme synthase"/>
    <property type="match status" value="1"/>
</dbReference>
<dbReference type="CDD" id="cd11642">
    <property type="entry name" value="SUMT"/>
    <property type="match status" value="1"/>
</dbReference>
<keyword evidence="7" id="KW-0627">Porphyrin biosynthesis</keyword>
<dbReference type="FunFam" id="3.30.950.10:FF:000001">
    <property type="entry name" value="Siroheme synthase"/>
    <property type="match status" value="1"/>
</dbReference>
<dbReference type="InterPro" id="IPR035996">
    <property type="entry name" value="4pyrrol_Methylase_sf"/>
</dbReference>
<dbReference type="GO" id="GO:0004851">
    <property type="term" value="F:uroporphyrin-III C-methyltransferase activity"/>
    <property type="evidence" value="ECO:0007669"/>
    <property type="project" value="UniProtKB-EC"/>
</dbReference>
<evidence type="ECO:0000256" key="5">
    <source>
        <dbReference type="ARBA" id="ARBA00022679"/>
    </source>
</evidence>
<protein>
    <recommendedName>
        <fullName evidence="2">uroporphyrinogen-III C-methyltransferase</fullName>
        <ecNumber evidence="2">2.1.1.107</ecNumber>
    </recommendedName>
</protein>
<proteinExistence type="inferred from homology"/>
<evidence type="ECO:0000256" key="3">
    <source>
        <dbReference type="ARBA" id="ARBA00022573"/>
    </source>
</evidence>
<dbReference type="InterPro" id="IPR014777">
    <property type="entry name" value="4pyrrole_Mease_sub1"/>
</dbReference>
<keyword evidence="13" id="KW-1185">Reference proteome</keyword>
<dbReference type="Pfam" id="PF00590">
    <property type="entry name" value="TP_methylase"/>
    <property type="match status" value="1"/>
</dbReference>
<dbReference type="GO" id="GO:0009236">
    <property type="term" value="P:cobalamin biosynthetic process"/>
    <property type="evidence" value="ECO:0007669"/>
    <property type="project" value="UniProtKB-KW"/>
</dbReference>
<comment type="similarity">
    <text evidence="1 10">Belongs to the precorrin methyltransferase family.</text>
</comment>
<dbReference type="GO" id="GO:0019354">
    <property type="term" value="P:siroheme biosynthetic process"/>
    <property type="evidence" value="ECO:0007669"/>
    <property type="project" value="InterPro"/>
</dbReference>
<reference evidence="12 13" key="1">
    <citation type="submission" date="2018-10" db="EMBL/GenBank/DDBJ databases">
        <title>Genomic Encyclopedia of Archaeal and Bacterial Type Strains, Phase II (KMG-II): from individual species to whole genera.</title>
        <authorList>
            <person name="Goeker M."/>
        </authorList>
    </citation>
    <scope>NUCLEOTIDE SEQUENCE [LARGE SCALE GENOMIC DNA]</scope>
    <source>
        <strain evidence="12 13">DSM 16510</strain>
    </source>
</reference>
<dbReference type="AlphaFoldDB" id="A0A497XNE7"/>
<keyword evidence="5 10" id="KW-0808">Transferase</keyword>
<dbReference type="RefSeq" id="WP_121010114.1">
    <property type="nucleotide sequence ID" value="NZ_RCCJ01000001.1"/>
</dbReference>
<evidence type="ECO:0000259" key="11">
    <source>
        <dbReference type="Pfam" id="PF00590"/>
    </source>
</evidence>
<dbReference type="GO" id="GO:0032259">
    <property type="term" value="P:methylation"/>
    <property type="evidence" value="ECO:0007669"/>
    <property type="project" value="UniProtKB-KW"/>
</dbReference>
<dbReference type="Gene3D" id="3.30.950.10">
    <property type="entry name" value="Methyltransferase, Cobalt-precorrin-4 Transmethylase, Domain 2"/>
    <property type="match status" value="1"/>
</dbReference>
<dbReference type="Gene3D" id="3.40.1010.10">
    <property type="entry name" value="Cobalt-precorrin-4 Transmethylase, Domain 1"/>
    <property type="match status" value="1"/>
</dbReference>
<dbReference type="EC" id="2.1.1.107" evidence="2"/>
<dbReference type="EMBL" id="RCCJ01000001">
    <property type="protein sequence ID" value="RLJ70455.1"/>
    <property type="molecule type" value="Genomic_DNA"/>
</dbReference>
<comment type="pathway">
    <text evidence="9">Cofactor biosynthesis; adenosylcobalamin biosynthesis; precorrin-2 from uroporphyrinogen III: step 1/1.</text>
</comment>
<keyword evidence="6" id="KW-0949">S-adenosyl-L-methionine</keyword>
<keyword evidence="3" id="KW-0169">Cobalamin biosynthesis</keyword>
<dbReference type="PANTHER" id="PTHR45790">
    <property type="entry name" value="SIROHEME SYNTHASE-RELATED"/>
    <property type="match status" value="1"/>
</dbReference>
<name>A0A497XNE7_9AQUI</name>
<dbReference type="PANTHER" id="PTHR45790:SF3">
    <property type="entry name" value="S-ADENOSYL-L-METHIONINE-DEPENDENT UROPORPHYRINOGEN III METHYLTRANSFERASE, CHLOROPLASTIC"/>
    <property type="match status" value="1"/>
</dbReference>
<dbReference type="Proteomes" id="UP000267841">
    <property type="component" value="Unassembled WGS sequence"/>
</dbReference>
<organism evidence="12 13">
    <name type="scientific">Hydrogenivirga caldilitoris</name>
    <dbReference type="NCBI Taxonomy" id="246264"/>
    <lineage>
        <taxon>Bacteria</taxon>
        <taxon>Pseudomonadati</taxon>
        <taxon>Aquificota</taxon>
        <taxon>Aquificia</taxon>
        <taxon>Aquificales</taxon>
        <taxon>Aquificaceae</taxon>
        <taxon>Hydrogenivirga</taxon>
    </lineage>
</organism>
<comment type="pathway">
    <text evidence="8">Porphyrin-containing compound metabolism; siroheme biosynthesis; precorrin-2 from uroporphyrinogen III: step 1/1.</text>
</comment>
<dbReference type="InterPro" id="IPR003043">
    <property type="entry name" value="Uropor_MeTrfase_CS"/>
</dbReference>
<dbReference type="SUPFAM" id="SSF53790">
    <property type="entry name" value="Tetrapyrrole methylase"/>
    <property type="match status" value="1"/>
</dbReference>
<accession>A0A497XNE7</accession>
<comment type="caution">
    <text evidence="12">The sequence shown here is derived from an EMBL/GenBank/DDBJ whole genome shotgun (WGS) entry which is preliminary data.</text>
</comment>
<dbReference type="NCBIfam" id="NF004790">
    <property type="entry name" value="PRK06136.1"/>
    <property type="match status" value="1"/>
</dbReference>
<gene>
    <name evidence="12" type="ORF">BCF55_0730</name>
</gene>
<evidence type="ECO:0000256" key="8">
    <source>
        <dbReference type="ARBA" id="ARBA00025705"/>
    </source>
</evidence>
<evidence type="ECO:0000256" key="1">
    <source>
        <dbReference type="ARBA" id="ARBA00005879"/>
    </source>
</evidence>
<dbReference type="PROSITE" id="PS00840">
    <property type="entry name" value="SUMT_2"/>
    <property type="match status" value="1"/>
</dbReference>
<dbReference type="PROSITE" id="PS00839">
    <property type="entry name" value="SUMT_1"/>
    <property type="match status" value="1"/>
</dbReference>
<dbReference type="InterPro" id="IPR014776">
    <property type="entry name" value="4pyrrole_Mease_sub2"/>
</dbReference>
<evidence type="ECO:0000256" key="10">
    <source>
        <dbReference type="RuleBase" id="RU003960"/>
    </source>
</evidence>
<keyword evidence="4 10" id="KW-0489">Methyltransferase</keyword>
<dbReference type="NCBIfam" id="TIGR01469">
    <property type="entry name" value="cobA_cysG_Cterm"/>
    <property type="match status" value="1"/>
</dbReference>
<sequence>MGKVYLVGAGPGDPELLTLKAHRILKEADVVLYDALINREILRFTKPDCLKIYVGKRDGEHSLPQEEINELLYRFSRSYKIVVRLKGGDPFVFGRGGEELLYLREKGVEVEVVPGITSAVAAPSSTSIPVTHRGIASSFAVVTGHPNRGINWENFAKVDTLVILMGVKNRREIAKELIRAGRDPNEPVAFIEKATTPEQREVFTTLRELAQNPPEVNPPAVMVVGEVVEITYFNKDLIFQQDKLY</sequence>
<evidence type="ECO:0000256" key="9">
    <source>
        <dbReference type="ARBA" id="ARBA00060548"/>
    </source>
</evidence>
<evidence type="ECO:0000256" key="7">
    <source>
        <dbReference type="ARBA" id="ARBA00023244"/>
    </source>
</evidence>